<dbReference type="AlphaFoldDB" id="A0A4D7YPF3"/>
<dbReference type="EMBL" id="CP039922">
    <property type="protein sequence ID" value="QCL93192.1"/>
    <property type="molecule type" value="Genomic_DNA"/>
</dbReference>
<evidence type="ECO:0000313" key="1">
    <source>
        <dbReference type="EMBL" id="QCL93192.1"/>
    </source>
</evidence>
<accession>A0A4D7YPF3</accession>
<reference evidence="1 2" key="1">
    <citation type="submission" date="2019-04" db="EMBL/GenBank/DDBJ databases">
        <title>Complete genome sequence of Agrobacterium tumefaciens CFBP7129.</title>
        <authorList>
            <person name="Haryono M."/>
            <person name="Lin Y.-C."/>
            <person name="Lai E.-M."/>
            <person name="Kuo C.-H."/>
        </authorList>
    </citation>
    <scope>NUCLEOTIDE SEQUENCE [LARGE SCALE GENOMIC DNA]</scope>
    <source>
        <strain evidence="1 2">CFBP7129</strain>
    </source>
</reference>
<gene>
    <name evidence="1" type="ORF">CFBP7129_02535</name>
</gene>
<evidence type="ECO:0000313" key="2">
    <source>
        <dbReference type="Proteomes" id="UP000298649"/>
    </source>
</evidence>
<dbReference type="Proteomes" id="UP000298649">
    <property type="component" value="Chromosome circular"/>
</dbReference>
<protein>
    <submittedName>
        <fullName evidence="1">Uncharacterized protein</fullName>
    </submittedName>
</protein>
<sequence>MSRATQDAEFTALAYPTPSFLCLSQESSRRASARRKDSFQPKDLVWLDLCDKHRDEGRG</sequence>
<name>A0A4D7YPF3_AGRTU</name>
<organism evidence="1 2">
    <name type="scientific">Agrobacterium tumefaciens</name>
    <dbReference type="NCBI Taxonomy" id="358"/>
    <lineage>
        <taxon>Bacteria</taxon>
        <taxon>Pseudomonadati</taxon>
        <taxon>Pseudomonadota</taxon>
        <taxon>Alphaproteobacteria</taxon>
        <taxon>Hyphomicrobiales</taxon>
        <taxon>Rhizobiaceae</taxon>
        <taxon>Rhizobium/Agrobacterium group</taxon>
        <taxon>Agrobacterium</taxon>
        <taxon>Agrobacterium tumefaciens complex</taxon>
    </lineage>
</organism>
<proteinExistence type="predicted"/>